<dbReference type="STRING" id="53501.SAMN04488043_103269"/>
<organism evidence="1 2">
    <name type="scientific">Thalassovita gelatinovora</name>
    <name type="common">Thalassobius gelatinovorus</name>
    <dbReference type="NCBI Taxonomy" id="53501"/>
    <lineage>
        <taxon>Bacteria</taxon>
        <taxon>Pseudomonadati</taxon>
        <taxon>Pseudomonadota</taxon>
        <taxon>Alphaproteobacteria</taxon>
        <taxon>Rhodobacterales</taxon>
        <taxon>Roseobacteraceae</taxon>
        <taxon>Thalassovita</taxon>
    </lineage>
</organism>
<dbReference type="RefSeq" id="WP_058261178.1">
    <property type="nucleotide sequence ID" value="NZ_CP051181.1"/>
</dbReference>
<evidence type="ECO:0000313" key="2">
    <source>
        <dbReference type="Proteomes" id="UP000051587"/>
    </source>
</evidence>
<reference evidence="1 2" key="1">
    <citation type="submission" date="2015-09" db="EMBL/GenBank/DDBJ databases">
        <authorList>
            <consortium name="Swine Surveillance"/>
        </authorList>
    </citation>
    <scope>NUCLEOTIDE SEQUENCE [LARGE SCALE GENOMIC DNA]</scope>
    <source>
        <strain evidence="1 2">CECT 4357</strain>
    </source>
</reference>
<proteinExistence type="predicted"/>
<sequence>MTRIVFFSLVAVMMAGCAPLGLYYQEGAAVSRMNSDVTDCQVSALNKVPVVQELRHTPVRVVPIQQCDAKGKNCIRDYEIVGGDPYSVDVNKDLRKKVEAQCMAGKGYQWVELPACSSSVASAAPKQATRVLPALSDKSCAINRGDGHWQIVTPG</sequence>
<accession>A0A0P1F5A0</accession>
<name>A0A0P1F5A0_THAGE</name>
<protein>
    <recommendedName>
        <fullName evidence="3">Lipoprotein</fullName>
    </recommendedName>
</protein>
<dbReference type="Proteomes" id="UP000051587">
    <property type="component" value="Unassembled WGS sequence"/>
</dbReference>
<gene>
    <name evidence="1" type="ORF">TG4357_00369</name>
</gene>
<dbReference type="EMBL" id="CYSA01000005">
    <property type="protein sequence ID" value="CUH62908.1"/>
    <property type="molecule type" value="Genomic_DNA"/>
</dbReference>
<dbReference type="OrthoDB" id="7274329at2"/>
<dbReference type="PROSITE" id="PS51257">
    <property type="entry name" value="PROKAR_LIPOPROTEIN"/>
    <property type="match status" value="1"/>
</dbReference>
<dbReference type="AlphaFoldDB" id="A0A0P1F5A0"/>
<evidence type="ECO:0000313" key="1">
    <source>
        <dbReference type="EMBL" id="CUH62908.1"/>
    </source>
</evidence>
<keyword evidence="2" id="KW-1185">Reference proteome</keyword>
<evidence type="ECO:0008006" key="3">
    <source>
        <dbReference type="Google" id="ProtNLM"/>
    </source>
</evidence>